<evidence type="ECO:0000313" key="2">
    <source>
        <dbReference type="EMBL" id="OGI75905.1"/>
    </source>
</evidence>
<dbReference type="Pfam" id="PF01408">
    <property type="entry name" value="GFO_IDH_MocA"/>
    <property type="match status" value="1"/>
</dbReference>
<dbReference type="InterPro" id="IPR000683">
    <property type="entry name" value="Gfo/Idh/MocA-like_OxRdtase_N"/>
</dbReference>
<evidence type="ECO:0000259" key="1">
    <source>
        <dbReference type="Pfam" id="PF01408"/>
    </source>
</evidence>
<dbReference type="PANTHER" id="PTHR43377:SF6">
    <property type="entry name" value="GFO_IDH_MOCA-LIKE OXIDOREDUCTASE N-TERMINAL DOMAIN-CONTAINING PROTEIN"/>
    <property type="match status" value="1"/>
</dbReference>
<name>A0A1F6W2H4_9BACT</name>
<dbReference type="EMBL" id="MFUG01000014">
    <property type="protein sequence ID" value="OGI75905.1"/>
    <property type="molecule type" value="Genomic_DNA"/>
</dbReference>
<dbReference type="SUPFAM" id="SSF51735">
    <property type="entry name" value="NAD(P)-binding Rossmann-fold domains"/>
    <property type="match status" value="1"/>
</dbReference>
<organism evidence="2 3">
    <name type="scientific">Candidatus Nomurabacteria bacterium RIFCSPHIGHO2_02_FULL_42_19</name>
    <dbReference type="NCBI Taxonomy" id="1801756"/>
    <lineage>
        <taxon>Bacteria</taxon>
        <taxon>Candidatus Nomuraibacteriota</taxon>
    </lineage>
</organism>
<sequence>MRIGLLGTGKWGKHYARLIPEYGELVIMNRKIDPTVDCVVIATPSDTHFKYIKEALKANKHVLVEKPMVLSLKEAMEVKKLLRDKVFMVAHQYCYNDEVRKQRPLERISLTHSNSAGRNFFWEIAPHLFSVVDLLDFKGKVELKLINTPEKIREWMFDNNKLEEPKTEPLRNELEHFIDCVKNSKTPLTDIEHALRVITNMEKYEIQHTM</sequence>
<dbReference type="GO" id="GO:0000166">
    <property type="term" value="F:nucleotide binding"/>
    <property type="evidence" value="ECO:0007669"/>
    <property type="project" value="InterPro"/>
</dbReference>
<reference evidence="2 3" key="1">
    <citation type="journal article" date="2016" name="Nat. Commun.">
        <title>Thousands of microbial genomes shed light on interconnected biogeochemical processes in an aquifer system.</title>
        <authorList>
            <person name="Anantharaman K."/>
            <person name="Brown C.T."/>
            <person name="Hug L.A."/>
            <person name="Sharon I."/>
            <person name="Castelle C.J."/>
            <person name="Probst A.J."/>
            <person name="Thomas B.C."/>
            <person name="Singh A."/>
            <person name="Wilkins M.J."/>
            <person name="Karaoz U."/>
            <person name="Brodie E.L."/>
            <person name="Williams K.H."/>
            <person name="Hubbard S.S."/>
            <person name="Banfield J.F."/>
        </authorList>
    </citation>
    <scope>NUCLEOTIDE SEQUENCE [LARGE SCALE GENOMIC DNA]</scope>
</reference>
<evidence type="ECO:0000313" key="3">
    <source>
        <dbReference type="Proteomes" id="UP000179275"/>
    </source>
</evidence>
<protein>
    <recommendedName>
        <fullName evidence="1">Gfo/Idh/MocA-like oxidoreductase N-terminal domain-containing protein</fullName>
    </recommendedName>
</protein>
<feature type="domain" description="Gfo/Idh/MocA-like oxidoreductase N-terminal" evidence="1">
    <location>
        <begin position="33"/>
        <end position="88"/>
    </location>
</feature>
<dbReference type="InterPro" id="IPR051450">
    <property type="entry name" value="Gfo/Idh/MocA_Oxidoreductases"/>
</dbReference>
<proteinExistence type="predicted"/>
<dbReference type="AlphaFoldDB" id="A0A1F6W2H4"/>
<dbReference type="Gene3D" id="3.30.360.10">
    <property type="entry name" value="Dihydrodipicolinate Reductase, domain 2"/>
    <property type="match status" value="1"/>
</dbReference>
<gene>
    <name evidence="2" type="ORF">A3C67_03505</name>
</gene>
<dbReference type="PANTHER" id="PTHR43377">
    <property type="entry name" value="BILIVERDIN REDUCTASE A"/>
    <property type="match status" value="1"/>
</dbReference>
<comment type="caution">
    <text evidence="2">The sequence shown here is derived from an EMBL/GenBank/DDBJ whole genome shotgun (WGS) entry which is preliminary data.</text>
</comment>
<dbReference type="Proteomes" id="UP000179275">
    <property type="component" value="Unassembled WGS sequence"/>
</dbReference>
<dbReference type="Gene3D" id="3.40.50.720">
    <property type="entry name" value="NAD(P)-binding Rossmann-like Domain"/>
    <property type="match status" value="1"/>
</dbReference>
<dbReference type="InterPro" id="IPR036291">
    <property type="entry name" value="NAD(P)-bd_dom_sf"/>
</dbReference>
<dbReference type="STRING" id="1801756.A3C67_03505"/>
<accession>A0A1F6W2H4</accession>